<evidence type="ECO:0000313" key="2">
    <source>
        <dbReference type="EMBL" id="KAK4500941.1"/>
    </source>
</evidence>
<dbReference type="EMBL" id="JAXOVC010000006">
    <property type="protein sequence ID" value="KAK4500941.1"/>
    <property type="molecule type" value="Genomic_DNA"/>
</dbReference>
<organism evidence="2 3">
    <name type="scientific">Zasmidium cellare</name>
    <name type="common">Wine cellar mold</name>
    <name type="synonym">Racodium cellare</name>
    <dbReference type="NCBI Taxonomy" id="395010"/>
    <lineage>
        <taxon>Eukaryota</taxon>
        <taxon>Fungi</taxon>
        <taxon>Dikarya</taxon>
        <taxon>Ascomycota</taxon>
        <taxon>Pezizomycotina</taxon>
        <taxon>Dothideomycetes</taxon>
        <taxon>Dothideomycetidae</taxon>
        <taxon>Mycosphaerellales</taxon>
        <taxon>Mycosphaerellaceae</taxon>
        <taxon>Zasmidium</taxon>
    </lineage>
</organism>
<reference evidence="2 3" key="1">
    <citation type="journal article" date="2023" name="G3 (Bethesda)">
        <title>A chromosome-level genome assembly of Zasmidium syzygii isolated from banana leaves.</title>
        <authorList>
            <person name="van Westerhoven A.C."/>
            <person name="Mehrabi R."/>
            <person name="Talebi R."/>
            <person name="Steentjes M.B.F."/>
            <person name="Corcolon B."/>
            <person name="Chong P.A."/>
            <person name="Kema G.H.J."/>
            <person name="Seidl M.F."/>
        </authorList>
    </citation>
    <scope>NUCLEOTIDE SEQUENCE [LARGE SCALE GENOMIC DNA]</scope>
    <source>
        <strain evidence="2 3">P124</strain>
    </source>
</reference>
<dbReference type="SUPFAM" id="SSF55961">
    <property type="entry name" value="Bet v1-like"/>
    <property type="match status" value="1"/>
</dbReference>
<dbReference type="InterPro" id="IPR023393">
    <property type="entry name" value="START-like_dom_sf"/>
</dbReference>
<evidence type="ECO:0000313" key="3">
    <source>
        <dbReference type="Proteomes" id="UP001305779"/>
    </source>
</evidence>
<accession>A0ABR0EHF4</accession>
<feature type="domain" description="Coenzyme Q-binding protein COQ10 START" evidence="1">
    <location>
        <begin position="35"/>
        <end position="108"/>
    </location>
</feature>
<evidence type="ECO:0000259" key="1">
    <source>
        <dbReference type="Pfam" id="PF03364"/>
    </source>
</evidence>
<comment type="caution">
    <text evidence="2">The sequence shown here is derived from an EMBL/GenBank/DDBJ whole genome shotgun (WGS) entry which is preliminary data.</text>
</comment>
<gene>
    <name evidence="2" type="ORF">PRZ48_009133</name>
</gene>
<protein>
    <recommendedName>
        <fullName evidence="1">Coenzyme Q-binding protein COQ10 START domain-containing protein</fullName>
    </recommendedName>
</protein>
<dbReference type="Proteomes" id="UP001305779">
    <property type="component" value="Unassembled WGS sequence"/>
</dbReference>
<dbReference type="CDD" id="cd07822">
    <property type="entry name" value="SRPBCC_4"/>
    <property type="match status" value="1"/>
</dbReference>
<sequence>MASNASSTWPPASGLCSPTVPSKDAVFQTSATARINAPAAQVFEAVLKIDDYKNWNSFVPEVRVIKQPQNDTNLSAEQQHDDVNDLSRMRVGTIMHFFVVMDSAKPNKTTQTELQVTDISTPDRPSEYIDAETREKEPSYTSDLNKVYRVSWKQHGGFASKGLKTERFHEIIVVGENECELRTWEVYGGVLAYTVKWMFQKTLDAKFRLWSEDLKKYCEEHSKEVQSET</sequence>
<name>A0ABR0EHF4_ZASCE</name>
<dbReference type="InterPro" id="IPR005031">
    <property type="entry name" value="COQ10_START"/>
</dbReference>
<proteinExistence type="predicted"/>
<dbReference type="Gene3D" id="3.30.530.20">
    <property type="match status" value="1"/>
</dbReference>
<keyword evidence="3" id="KW-1185">Reference proteome</keyword>
<dbReference type="Pfam" id="PF03364">
    <property type="entry name" value="Polyketide_cyc"/>
    <property type="match status" value="1"/>
</dbReference>